<feature type="transmembrane region" description="Helical" evidence="1">
    <location>
        <begin position="64"/>
        <end position="83"/>
    </location>
</feature>
<feature type="transmembrane region" description="Helical" evidence="1">
    <location>
        <begin position="142"/>
        <end position="164"/>
    </location>
</feature>
<feature type="transmembrane region" description="Helical" evidence="1">
    <location>
        <begin position="39"/>
        <end position="58"/>
    </location>
</feature>
<accession>A0A0D2LFE3</accession>
<gene>
    <name evidence="2" type="ORF">HYPSUDRAFT_36647</name>
</gene>
<feature type="transmembrane region" description="Helical" evidence="1">
    <location>
        <begin position="184"/>
        <end position="212"/>
    </location>
</feature>
<evidence type="ECO:0000313" key="3">
    <source>
        <dbReference type="Proteomes" id="UP000054270"/>
    </source>
</evidence>
<sequence length="288" mass="31069">MPILLGLMERSIIPSSTLRIEPLGGQDAAPFRFVVIHDVIYCLNIILVLTVILTAWLAKLQRSSTWYGAASTVITSAVANMLLLGRQSGVSPSFGLCLTQAALIYSIVVLDSFYALTFILEAYVTIQVTLLAARAPSRYVTLLYHALPWTSFSGALVGIFIYGLNNDSTIQVSTTGMYCHMTSTAPGGIVAGVGIICMIGIATLEALIIMTLRRISGSWKALFRNDACIAPGSMIRVILFSIAPLLAIVVSAAQFAETTAKQNAYLEILLASSDFIVMHMQALIDERI</sequence>
<dbReference type="OMA" id="TIYIRLI"/>
<dbReference type="AlphaFoldDB" id="A0A0D2LFE3"/>
<dbReference type="EMBL" id="KN817528">
    <property type="protein sequence ID" value="KJA26347.1"/>
    <property type="molecule type" value="Genomic_DNA"/>
</dbReference>
<proteinExistence type="predicted"/>
<keyword evidence="1" id="KW-0472">Membrane</keyword>
<evidence type="ECO:0000313" key="2">
    <source>
        <dbReference type="EMBL" id="KJA26347.1"/>
    </source>
</evidence>
<keyword evidence="1" id="KW-0812">Transmembrane</keyword>
<organism evidence="2 3">
    <name type="scientific">Hypholoma sublateritium (strain FD-334 SS-4)</name>
    <dbReference type="NCBI Taxonomy" id="945553"/>
    <lineage>
        <taxon>Eukaryota</taxon>
        <taxon>Fungi</taxon>
        <taxon>Dikarya</taxon>
        <taxon>Basidiomycota</taxon>
        <taxon>Agaricomycotina</taxon>
        <taxon>Agaricomycetes</taxon>
        <taxon>Agaricomycetidae</taxon>
        <taxon>Agaricales</taxon>
        <taxon>Agaricineae</taxon>
        <taxon>Strophariaceae</taxon>
        <taxon>Hypholoma</taxon>
    </lineage>
</organism>
<evidence type="ECO:0008006" key="4">
    <source>
        <dbReference type="Google" id="ProtNLM"/>
    </source>
</evidence>
<dbReference type="Proteomes" id="UP000054270">
    <property type="component" value="Unassembled WGS sequence"/>
</dbReference>
<keyword evidence="1" id="KW-1133">Transmembrane helix</keyword>
<evidence type="ECO:0000256" key="1">
    <source>
        <dbReference type="SAM" id="Phobius"/>
    </source>
</evidence>
<name>A0A0D2LFE3_HYPSF</name>
<keyword evidence="3" id="KW-1185">Reference proteome</keyword>
<feature type="transmembrane region" description="Helical" evidence="1">
    <location>
        <begin position="233"/>
        <end position="253"/>
    </location>
</feature>
<protein>
    <recommendedName>
        <fullName evidence="4">G-protein coupled receptors family 2 profile 2 domain-containing protein</fullName>
    </recommendedName>
</protein>
<dbReference type="OrthoDB" id="2988301at2759"/>
<reference evidence="3" key="1">
    <citation type="submission" date="2014-04" db="EMBL/GenBank/DDBJ databases">
        <title>Evolutionary Origins and Diversification of the Mycorrhizal Mutualists.</title>
        <authorList>
            <consortium name="DOE Joint Genome Institute"/>
            <consortium name="Mycorrhizal Genomics Consortium"/>
            <person name="Kohler A."/>
            <person name="Kuo A."/>
            <person name="Nagy L.G."/>
            <person name="Floudas D."/>
            <person name="Copeland A."/>
            <person name="Barry K.W."/>
            <person name="Cichocki N."/>
            <person name="Veneault-Fourrey C."/>
            <person name="LaButti K."/>
            <person name="Lindquist E.A."/>
            <person name="Lipzen A."/>
            <person name="Lundell T."/>
            <person name="Morin E."/>
            <person name="Murat C."/>
            <person name="Riley R."/>
            <person name="Ohm R."/>
            <person name="Sun H."/>
            <person name="Tunlid A."/>
            <person name="Henrissat B."/>
            <person name="Grigoriev I.V."/>
            <person name="Hibbett D.S."/>
            <person name="Martin F."/>
        </authorList>
    </citation>
    <scope>NUCLEOTIDE SEQUENCE [LARGE SCALE GENOMIC DNA]</scope>
    <source>
        <strain evidence="3">FD-334 SS-4</strain>
    </source>
</reference>
<dbReference type="STRING" id="945553.A0A0D2LFE3"/>